<dbReference type="InterPro" id="IPR009056">
    <property type="entry name" value="Cyt_c-like_dom"/>
</dbReference>
<keyword evidence="3 8" id="KW-0349">Heme</keyword>
<dbReference type="PANTHER" id="PTHR33751:SF9">
    <property type="entry name" value="CYTOCHROME C4"/>
    <property type="match status" value="1"/>
</dbReference>
<feature type="binding site" description="axial binding residue" evidence="9">
    <location>
        <position position="79"/>
    </location>
    <ligand>
        <name>heme c</name>
        <dbReference type="ChEBI" id="CHEBI:61717"/>
        <label>1</label>
    </ligand>
    <ligandPart>
        <name>Fe</name>
        <dbReference type="ChEBI" id="CHEBI:18248"/>
    </ligandPart>
</feature>
<feature type="binding site" description="axial binding residue" evidence="9">
    <location>
        <position position="40"/>
    </location>
    <ligand>
        <name>heme c</name>
        <dbReference type="ChEBI" id="CHEBI:61717"/>
        <label>1</label>
    </ligand>
    <ligandPart>
        <name>Fe</name>
        <dbReference type="ChEBI" id="CHEBI:18248"/>
    </ligandPart>
</feature>
<feature type="chain" id="PRO_5031097980" evidence="10">
    <location>
        <begin position="24"/>
        <end position="198"/>
    </location>
</feature>
<evidence type="ECO:0000256" key="2">
    <source>
        <dbReference type="ARBA" id="ARBA00022448"/>
    </source>
</evidence>
<dbReference type="PANTHER" id="PTHR33751">
    <property type="entry name" value="CBB3-TYPE CYTOCHROME C OXIDASE SUBUNIT FIXP"/>
    <property type="match status" value="1"/>
</dbReference>
<comment type="PTM">
    <text evidence="8">Binds 2 heme c groups covalently per subunit.</text>
</comment>
<reference evidence="12 13" key="1">
    <citation type="journal article" date="2014" name="PLoS ONE">
        <title>Physiological and genomic features of a novel sulfur-oxidizing gammaproteobacterium belonging to a previously uncultivated symbiotic lineage isolated from a hydrothermal vent.</title>
        <authorList>
            <person name="Nunoura T."/>
            <person name="Takaki Y."/>
            <person name="Kazama H."/>
            <person name="Kakuta J."/>
            <person name="Shimamura S."/>
            <person name="Makita H."/>
            <person name="Hirai M."/>
            <person name="Miyazaki M."/>
            <person name="Takai K."/>
        </authorList>
    </citation>
    <scope>NUCLEOTIDE SEQUENCE [LARGE SCALE GENOMIC DNA]</scope>
    <source>
        <strain evidence="12 13">Hiromi1</strain>
    </source>
</reference>
<dbReference type="InterPro" id="IPR024167">
    <property type="entry name" value="Cytochrome_c4-like"/>
</dbReference>
<evidence type="ECO:0000256" key="10">
    <source>
        <dbReference type="SAM" id="SignalP"/>
    </source>
</evidence>
<proteinExistence type="predicted"/>
<dbReference type="EMBL" id="AP012273">
    <property type="protein sequence ID" value="BAO45012.1"/>
    <property type="molecule type" value="Genomic_DNA"/>
</dbReference>
<evidence type="ECO:0000256" key="1">
    <source>
        <dbReference type="ARBA" id="ARBA00004418"/>
    </source>
</evidence>
<evidence type="ECO:0000256" key="4">
    <source>
        <dbReference type="ARBA" id="ARBA00022723"/>
    </source>
</evidence>
<organism evidence="12 13">
    <name type="scientific">Thiolapillus brandeum</name>
    <dbReference type="NCBI Taxonomy" id="1076588"/>
    <lineage>
        <taxon>Bacteria</taxon>
        <taxon>Pseudomonadati</taxon>
        <taxon>Pseudomonadota</taxon>
        <taxon>Gammaproteobacteria</taxon>
        <taxon>Chromatiales</taxon>
        <taxon>Sedimenticolaceae</taxon>
        <taxon>Thiolapillus</taxon>
    </lineage>
</organism>
<dbReference type="InterPro" id="IPR036909">
    <property type="entry name" value="Cyt_c-like_dom_sf"/>
</dbReference>
<keyword evidence="7 9" id="KW-0408">Iron</keyword>
<dbReference type="GO" id="GO:0009055">
    <property type="term" value="F:electron transfer activity"/>
    <property type="evidence" value="ECO:0007669"/>
    <property type="project" value="InterPro"/>
</dbReference>
<evidence type="ECO:0000256" key="8">
    <source>
        <dbReference type="PIRSR" id="PIRSR000005-1"/>
    </source>
</evidence>
<evidence type="ECO:0000256" key="7">
    <source>
        <dbReference type="ARBA" id="ARBA00023004"/>
    </source>
</evidence>
<evidence type="ECO:0000313" key="13">
    <source>
        <dbReference type="Proteomes" id="UP000031631"/>
    </source>
</evidence>
<dbReference type="SUPFAM" id="SSF46626">
    <property type="entry name" value="Cytochrome c"/>
    <property type="match status" value="2"/>
</dbReference>
<feature type="binding site" description="covalent" evidence="8">
    <location>
        <position position="36"/>
    </location>
    <ligand>
        <name>heme c</name>
        <dbReference type="ChEBI" id="CHEBI:61717"/>
        <label>1</label>
    </ligand>
</feature>
<keyword evidence="5" id="KW-0574">Periplasm</keyword>
<keyword evidence="2" id="KW-0813">Transport</keyword>
<keyword evidence="4 9" id="KW-0479">Metal-binding</keyword>
<dbReference type="Pfam" id="PF00034">
    <property type="entry name" value="Cytochrom_C"/>
    <property type="match status" value="1"/>
</dbReference>
<dbReference type="Proteomes" id="UP000031631">
    <property type="component" value="Chromosome"/>
</dbReference>
<keyword evidence="6" id="KW-0249">Electron transport</keyword>
<name>A0A7U6GK23_9GAMM</name>
<dbReference type="KEGG" id="tbn:TBH_C2100"/>
<evidence type="ECO:0000256" key="3">
    <source>
        <dbReference type="ARBA" id="ARBA00022617"/>
    </source>
</evidence>
<dbReference type="GO" id="GO:0042597">
    <property type="term" value="C:periplasmic space"/>
    <property type="evidence" value="ECO:0007669"/>
    <property type="project" value="UniProtKB-SubCell"/>
</dbReference>
<feature type="binding site" description="covalent" evidence="8">
    <location>
        <position position="127"/>
    </location>
    <ligand>
        <name>heme c</name>
        <dbReference type="ChEBI" id="CHEBI:61717"/>
        <label>2</label>
    </ligand>
</feature>
<dbReference type="PIRSF" id="PIRSF000005">
    <property type="entry name" value="Cytochrome_c4"/>
    <property type="match status" value="1"/>
</dbReference>
<dbReference type="GO" id="GO:0005506">
    <property type="term" value="F:iron ion binding"/>
    <property type="evidence" value="ECO:0007669"/>
    <property type="project" value="InterPro"/>
</dbReference>
<dbReference type="GO" id="GO:0020037">
    <property type="term" value="F:heme binding"/>
    <property type="evidence" value="ECO:0007669"/>
    <property type="project" value="InterPro"/>
</dbReference>
<feature type="binding site" description="covalent" evidence="8">
    <location>
        <position position="130"/>
    </location>
    <ligand>
        <name>heme c</name>
        <dbReference type="ChEBI" id="CHEBI:61717"/>
        <label>2</label>
    </ligand>
</feature>
<evidence type="ECO:0000256" key="9">
    <source>
        <dbReference type="PIRSR" id="PIRSR000005-2"/>
    </source>
</evidence>
<feature type="signal peptide" evidence="10">
    <location>
        <begin position="1"/>
        <end position="23"/>
    </location>
</feature>
<dbReference type="RefSeq" id="WP_041068297.1">
    <property type="nucleotide sequence ID" value="NZ_AP012273.1"/>
</dbReference>
<protein>
    <submittedName>
        <fullName evidence="12">Cytochrome c, class I</fullName>
    </submittedName>
</protein>
<feature type="domain" description="Cytochrome c" evidence="11">
    <location>
        <begin position="24"/>
        <end position="102"/>
    </location>
</feature>
<evidence type="ECO:0000259" key="11">
    <source>
        <dbReference type="PROSITE" id="PS51007"/>
    </source>
</evidence>
<gene>
    <name evidence="12" type="ORF">TBH_C2100</name>
</gene>
<keyword evidence="13" id="KW-1185">Reference proteome</keyword>
<evidence type="ECO:0000256" key="6">
    <source>
        <dbReference type="ARBA" id="ARBA00022982"/>
    </source>
</evidence>
<evidence type="ECO:0000256" key="5">
    <source>
        <dbReference type="ARBA" id="ARBA00022764"/>
    </source>
</evidence>
<evidence type="ECO:0000313" key="12">
    <source>
        <dbReference type="EMBL" id="BAO45012.1"/>
    </source>
</evidence>
<dbReference type="InterPro" id="IPR050597">
    <property type="entry name" value="Cytochrome_c_Oxidase_Subunit"/>
</dbReference>
<comment type="subcellular location">
    <subcellularLocation>
        <location evidence="1">Periplasm</location>
    </subcellularLocation>
</comment>
<feature type="binding site" description="covalent" evidence="8">
    <location>
        <position position="39"/>
    </location>
    <ligand>
        <name>heme c</name>
        <dbReference type="ChEBI" id="CHEBI:61717"/>
        <label>1</label>
    </ligand>
</feature>
<accession>A0A7U6GK23</accession>
<keyword evidence="10" id="KW-0732">Signal</keyword>
<sequence length="198" mass="21438">MKGIPVLGLVSLMVAVVPGQSQAGEISRGALLAYTCAGCHGANGNSNGPATPSLAGASRDYFVEVMHQYQADERASTIMGRIARGYGDAEIQAMAEFFSRQGFEPAKSQPFDPDHVEKGARLHHQYCEKCHGKGGASAEDDAGILAGQWTPYLRYTLDDIRTGKSPSSKKMKRKLEEMHRKSGDAGIEQLLDFYASRK</sequence>
<feature type="binding site" description="axial binding residue" evidence="9">
    <location>
        <position position="131"/>
    </location>
    <ligand>
        <name>heme c</name>
        <dbReference type="ChEBI" id="CHEBI:61717"/>
        <label>2</label>
    </ligand>
    <ligandPart>
        <name>Fe</name>
        <dbReference type="ChEBI" id="CHEBI:18248"/>
    </ligandPart>
</feature>
<dbReference type="Gene3D" id="1.10.760.10">
    <property type="entry name" value="Cytochrome c-like domain"/>
    <property type="match status" value="2"/>
</dbReference>
<dbReference type="PROSITE" id="PS51007">
    <property type="entry name" value="CYTC"/>
    <property type="match status" value="1"/>
</dbReference>
<dbReference type="AlphaFoldDB" id="A0A7U6GK23"/>